<dbReference type="SUPFAM" id="SSF56935">
    <property type="entry name" value="Porins"/>
    <property type="match status" value="1"/>
</dbReference>
<gene>
    <name evidence="16" type="ORF">GTP77_16190</name>
</gene>
<keyword evidence="13" id="KW-0732">Signal</keyword>
<keyword evidence="6" id="KW-0408">Iron</keyword>
<evidence type="ECO:0000256" key="11">
    <source>
        <dbReference type="PROSITE-ProRule" id="PRU01360"/>
    </source>
</evidence>
<dbReference type="PANTHER" id="PTHR32552:SF81">
    <property type="entry name" value="TONB-DEPENDENT OUTER MEMBRANE RECEPTOR"/>
    <property type="match status" value="1"/>
</dbReference>
<dbReference type="GO" id="GO:0009279">
    <property type="term" value="C:cell outer membrane"/>
    <property type="evidence" value="ECO:0007669"/>
    <property type="project" value="UniProtKB-SubCell"/>
</dbReference>
<sequence>MHISRHKILTTSLLAMAAHVSGAYAADDAPAASKAVADSGNVAEVIVTATKRSTSLLKTPLAVTALSGAALDDAHVKNLEDMTHLSPSFQATSQGDHAVLLLTMRGIGNDGAKTEQADPEVSVYVDGVYSPRAEGATALLYDMDRVEVMRGPQGTLWGRNSTAGAVNMVSAKPKFGLTEGSAEITLGNYNRTGTRFMYNLPVSDTFALRVAYAGESHNGYVDYQQPPNTPGLDKNAFVTSGDKYNAQDQKALRLSAAWQPTSNLRTDLSFETFRDDGTPSMNLNQEPRPGEKLWSALIQIAPYLHRKVDTIRTRTDWSVNQDIDLAFIAGAQRTDGAMQFDARGGYTVPTSNTTGGVLRNTRINWEHYTNASAELNLKSSGKKTVDWLVGAYVFHEKAGIRLDQPAWSGTQVGYGCATCGWPALTQNSFVQPNQDVKSHAFFTQDTWNVSDVLRITGGLRKTFDEKHNRGGVNFYCPTTQPGTTKACLPITPQDDPRTVGFVPNPSVIGPDGKPALNNEGQQKWSKPTWLLKADYDVTKDIMAYASVSTGYKSGVLTDGGVHTEPETLTSYELGAKGKLMGGKVTWATSIYFADFKGYQISVPTTFPNGASFLLTANAKGATAKGIEGELTARVTPVDTLNVAMSVQRTEMDTLLTADPNNSSYNTLPGPNGSKVRDLKGNELPHAPHFSLNVGYQHHFNLDSGARISPRINTHYETASWLDVFNDGAPDRQQAYTRSDFTVRYKPAGDKHWQVEAFVQNLENKNVKTTVNIVNLPPAASDRPVWQAMYLAPRTFGARLTADF</sequence>
<dbReference type="InterPro" id="IPR039426">
    <property type="entry name" value="TonB-dep_rcpt-like"/>
</dbReference>
<accession>A0A7X4HCS5</accession>
<evidence type="ECO:0000256" key="8">
    <source>
        <dbReference type="ARBA" id="ARBA00023077"/>
    </source>
</evidence>
<evidence type="ECO:0000256" key="6">
    <source>
        <dbReference type="ARBA" id="ARBA00023004"/>
    </source>
</evidence>
<keyword evidence="16" id="KW-0675">Receptor</keyword>
<keyword evidence="3 11" id="KW-1134">Transmembrane beta strand</keyword>
<protein>
    <submittedName>
        <fullName evidence="16">TonB-dependent receptor</fullName>
    </submittedName>
</protein>
<evidence type="ECO:0000256" key="12">
    <source>
        <dbReference type="RuleBase" id="RU003357"/>
    </source>
</evidence>
<evidence type="ECO:0000313" key="17">
    <source>
        <dbReference type="Proteomes" id="UP000450676"/>
    </source>
</evidence>
<feature type="signal peptide" evidence="13">
    <location>
        <begin position="1"/>
        <end position="25"/>
    </location>
</feature>
<dbReference type="PROSITE" id="PS52016">
    <property type="entry name" value="TONB_DEPENDENT_REC_3"/>
    <property type="match status" value="1"/>
</dbReference>
<evidence type="ECO:0000256" key="2">
    <source>
        <dbReference type="ARBA" id="ARBA00022448"/>
    </source>
</evidence>
<keyword evidence="17" id="KW-1185">Reference proteome</keyword>
<feature type="domain" description="TonB-dependent receptor-like beta-barrel" evidence="14">
    <location>
        <begin position="259"/>
        <end position="761"/>
    </location>
</feature>
<evidence type="ECO:0000256" key="10">
    <source>
        <dbReference type="ARBA" id="ARBA00023237"/>
    </source>
</evidence>
<evidence type="ECO:0000256" key="9">
    <source>
        <dbReference type="ARBA" id="ARBA00023136"/>
    </source>
</evidence>
<keyword evidence="4" id="KW-0410">Iron transport</keyword>
<evidence type="ECO:0000256" key="1">
    <source>
        <dbReference type="ARBA" id="ARBA00004571"/>
    </source>
</evidence>
<keyword evidence="5 11" id="KW-0812">Transmembrane</keyword>
<dbReference type="InterPro" id="IPR012910">
    <property type="entry name" value="Plug_dom"/>
</dbReference>
<evidence type="ECO:0000256" key="13">
    <source>
        <dbReference type="SAM" id="SignalP"/>
    </source>
</evidence>
<proteinExistence type="inferred from homology"/>
<evidence type="ECO:0000313" key="16">
    <source>
        <dbReference type="EMBL" id="MYN08871.1"/>
    </source>
</evidence>
<evidence type="ECO:0000256" key="3">
    <source>
        <dbReference type="ARBA" id="ARBA00022452"/>
    </source>
</evidence>
<dbReference type="Pfam" id="PF07715">
    <property type="entry name" value="Plug"/>
    <property type="match status" value="1"/>
</dbReference>
<dbReference type="InterPro" id="IPR000531">
    <property type="entry name" value="Beta-barrel_TonB"/>
</dbReference>
<dbReference type="Proteomes" id="UP000450676">
    <property type="component" value="Unassembled WGS sequence"/>
</dbReference>
<dbReference type="InterPro" id="IPR036942">
    <property type="entry name" value="Beta-barrel_TonB_sf"/>
</dbReference>
<comment type="caution">
    <text evidence="16">The sequence shown here is derived from an EMBL/GenBank/DDBJ whole genome shotgun (WGS) entry which is preliminary data.</text>
</comment>
<evidence type="ECO:0000256" key="5">
    <source>
        <dbReference type="ARBA" id="ARBA00022692"/>
    </source>
</evidence>
<feature type="chain" id="PRO_5031433281" evidence="13">
    <location>
        <begin position="26"/>
        <end position="803"/>
    </location>
</feature>
<keyword evidence="2 11" id="KW-0813">Transport</keyword>
<comment type="subcellular location">
    <subcellularLocation>
        <location evidence="1 11">Cell outer membrane</location>
        <topology evidence="1 11">Multi-pass membrane protein</topology>
    </subcellularLocation>
</comment>
<keyword evidence="8 12" id="KW-0798">TonB box</keyword>
<keyword evidence="7" id="KW-0406">Ion transport</keyword>
<comment type="similarity">
    <text evidence="11 12">Belongs to the TonB-dependent receptor family.</text>
</comment>
<keyword evidence="9 11" id="KW-0472">Membrane</keyword>
<keyword evidence="10 11" id="KW-0998">Cell outer membrane</keyword>
<dbReference type="AlphaFoldDB" id="A0A7X4HCS5"/>
<dbReference type="RefSeq" id="WP_161073176.1">
    <property type="nucleotide sequence ID" value="NZ_WWCU01000017.1"/>
</dbReference>
<dbReference type="Gene3D" id="2.40.170.20">
    <property type="entry name" value="TonB-dependent receptor, beta-barrel domain"/>
    <property type="match status" value="1"/>
</dbReference>
<dbReference type="GO" id="GO:0006826">
    <property type="term" value="P:iron ion transport"/>
    <property type="evidence" value="ECO:0007669"/>
    <property type="project" value="UniProtKB-KW"/>
</dbReference>
<evidence type="ECO:0000256" key="4">
    <source>
        <dbReference type="ARBA" id="ARBA00022496"/>
    </source>
</evidence>
<evidence type="ECO:0000259" key="15">
    <source>
        <dbReference type="Pfam" id="PF07715"/>
    </source>
</evidence>
<dbReference type="Pfam" id="PF00593">
    <property type="entry name" value="TonB_dep_Rec_b-barrel"/>
    <property type="match status" value="1"/>
</dbReference>
<dbReference type="EMBL" id="WWCU01000017">
    <property type="protein sequence ID" value="MYN08871.1"/>
    <property type="molecule type" value="Genomic_DNA"/>
</dbReference>
<evidence type="ECO:0000259" key="14">
    <source>
        <dbReference type="Pfam" id="PF00593"/>
    </source>
</evidence>
<feature type="domain" description="TonB-dependent receptor plug" evidence="15">
    <location>
        <begin position="57"/>
        <end position="165"/>
    </location>
</feature>
<dbReference type="PANTHER" id="PTHR32552">
    <property type="entry name" value="FERRICHROME IRON RECEPTOR-RELATED"/>
    <property type="match status" value="1"/>
</dbReference>
<evidence type="ECO:0000256" key="7">
    <source>
        <dbReference type="ARBA" id="ARBA00023065"/>
    </source>
</evidence>
<reference evidence="16 17" key="1">
    <citation type="submission" date="2019-12" db="EMBL/GenBank/DDBJ databases">
        <title>Novel species isolated from a subtropical stream in China.</title>
        <authorList>
            <person name="Lu H."/>
        </authorList>
    </citation>
    <scope>NUCLEOTIDE SEQUENCE [LARGE SCALE GENOMIC DNA]</scope>
    <source>
        <strain evidence="16 17">FT127W</strain>
    </source>
</reference>
<name>A0A7X4HCS5_9BURK</name>
<organism evidence="16 17">
    <name type="scientific">Pseudoduganella aquatica</name>
    <dbReference type="NCBI Taxonomy" id="2660641"/>
    <lineage>
        <taxon>Bacteria</taxon>
        <taxon>Pseudomonadati</taxon>
        <taxon>Pseudomonadota</taxon>
        <taxon>Betaproteobacteria</taxon>
        <taxon>Burkholderiales</taxon>
        <taxon>Oxalobacteraceae</taxon>
        <taxon>Telluria group</taxon>
        <taxon>Pseudoduganella</taxon>
    </lineage>
</organism>